<comment type="caution">
    <text evidence="3">The sequence shown here is derived from an EMBL/GenBank/DDBJ whole genome shotgun (WGS) entry which is preliminary data.</text>
</comment>
<dbReference type="Gene3D" id="3.30.710.10">
    <property type="entry name" value="Potassium Channel Kv1.1, Chain A"/>
    <property type="match status" value="1"/>
</dbReference>
<dbReference type="InterPro" id="IPR003131">
    <property type="entry name" value="T1-type_BTB"/>
</dbReference>
<reference evidence="3 4" key="1">
    <citation type="journal article" date="2012" name="Genome Biol.">
        <title>Genome and low-iron response of an oceanic diatom adapted to chronic iron limitation.</title>
        <authorList>
            <person name="Lommer M."/>
            <person name="Specht M."/>
            <person name="Roy A.S."/>
            <person name="Kraemer L."/>
            <person name="Andreson R."/>
            <person name="Gutowska M.A."/>
            <person name="Wolf J."/>
            <person name="Bergner S.V."/>
            <person name="Schilhabel M.B."/>
            <person name="Klostermeier U.C."/>
            <person name="Beiko R.G."/>
            <person name="Rosenstiel P."/>
            <person name="Hippler M."/>
            <person name="Laroche J."/>
        </authorList>
    </citation>
    <scope>NUCLEOTIDE SEQUENCE [LARGE SCALE GENOMIC DNA]</scope>
    <source>
        <strain evidence="3 4">CCMP1005</strain>
    </source>
</reference>
<dbReference type="EMBL" id="AGNL01016097">
    <property type="protein sequence ID" value="EJK65261.1"/>
    <property type="molecule type" value="Genomic_DNA"/>
</dbReference>
<feature type="non-terminal residue" evidence="3">
    <location>
        <position position="230"/>
    </location>
</feature>
<dbReference type="Pfam" id="PF02214">
    <property type="entry name" value="BTB_2"/>
    <property type="match status" value="1"/>
</dbReference>
<dbReference type="AlphaFoldDB" id="K0SWB0"/>
<name>K0SWB0_THAOC</name>
<dbReference type="OrthoDB" id="45512at2759"/>
<organism evidence="3 4">
    <name type="scientific">Thalassiosira oceanica</name>
    <name type="common">Marine diatom</name>
    <dbReference type="NCBI Taxonomy" id="159749"/>
    <lineage>
        <taxon>Eukaryota</taxon>
        <taxon>Sar</taxon>
        <taxon>Stramenopiles</taxon>
        <taxon>Ochrophyta</taxon>
        <taxon>Bacillariophyta</taxon>
        <taxon>Coscinodiscophyceae</taxon>
        <taxon>Thalassiosirophycidae</taxon>
        <taxon>Thalassiosirales</taxon>
        <taxon>Thalassiosiraceae</taxon>
        <taxon>Thalassiosira</taxon>
    </lineage>
</organism>
<protein>
    <recommendedName>
        <fullName evidence="2">Potassium channel tetramerisation-type BTB domain-containing protein</fullName>
    </recommendedName>
</protein>
<proteinExistence type="predicted"/>
<dbReference type="Proteomes" id="UP000266841">
    <property type="component" value="Unassembled WGS sequence"/>
</dbReference>
<evidence type="ECO:0000313" key="4">
    <source>
        <dbReference type="Proteomes" id="UP000266841"/>
    </source>
</evidence>
<keyword evidence="4" id="KW-1185">Reference proteome</keyword>
<dbReference type="PANTHER" id="PTHR14499">
    <property type="entry name" value="POTASSIUM CHANNEL TETRAMERIZATION DOMAIN-CONTAINING"/>
    <property type="match status" value="1"/>
</dbReference>
<evidence type="ECO:0000313" key="3">
    <source>
        <dbReference type="EMBL" id="EJK65261.1"/>
    </source>
</evidence>
<dbReference type="eggNOG" id="ENOG502T2MH">
    <property type="taxonomic scope" value="Eukaryota"/>
</dbReference>
<accession>K0SWB0</accession>
<evidence type="ECO:0000259" key="2">
    <source>
        <dbReference type="Pfam" id="PF02214"/>
    </source>
</evidence>
<dbReference type="InterPro" id="IPR011333">
    <property type="entry name" value="SKP1/BTB/POZ_sf"/>
</dbReference>
<feature type="domain" description="Potassium channel tetramerisation-type BTB" evidence="2">
    <location>
        <begin position="58"/>
        <end position="126"/>
    </location>
</feature>
<feature type="compositionally biased region" description="Low complexity" evidence="1">
    <location>
        <begin position="10"/>
        <end position="30"/>
    </location>
</feature>
<evidence type="ECO:0000256" key="1">
    <source>
        <dbReference type="SAM" id="MobiDB-lite"/>
    </source>
</evidence>
<sequence>MLTRSPPLARRLSTSSWRLTSSSRQSSSTGTGKGETQLAELAESSIIIQRHGPDDGVVHLNVGGKAFQTLRSTIAQNRVLMDHVVRAELNNEILGKEQAIFVDRNPKHFDIILSYLRNRADGLHRYPNMRQATKLLTFRKSGIKATEQWSDFAKMASGVSSIQLPKDTAALSELYFEALHYQIPDLTKAVCSEKFLSRFLELIPGVKNPINLAASVMAGGRNSLKFLGGT</sequence>
<dbReference type="SUPFAM" id="SSF54695">
    <property type="entry name" value="POZ domain"/>
    <property type="match status" value="1"/>
</dbReference>
<gene>
    <name evidence="3" type="ORF">THAOC_13899</name>
</gene>
<feature type="region of interest" description="Disordered" evidence="1">
    <location>
        <begin position="1"/>
        <end position="36"/>
    </location>
</feature>
<dbReference type="PANTHER" id="PTHR14499:SF136">
    <property type="entry name" value="GH08630P"/>
    <property type="match status" value="1"/>
</dbReference>
<dbReference type="GO" id="GO:0051260">
    <property type="term" value="P:protein homooligomerization"/>
    <property type="evidence" value="ECO:0007669"/>
    <property type="project" value="InterPro"/>
</dbReference>